<dbReference type="RefSeq" id="WP_397672424.1">
    <property type="nucleotide sequence ID" value="NZ_JBIRFW010000022.1"/>
</dbReference>
<gene>
    <name evidence="1" type="ORF">ACH4GP_13010</name>
</gene>
<proteinExistence type="predicted"/>
<dbReference type="EMBL" id="JBIRGH010000006">
    <property type="protein sequence ID" value="MFH8585308.1"/>
    <property type="molecule type" value="Genomic_DNA"/>
</dbReference>
<dbReference type="Proteomes" id="UP001610990">
    <property type="component" value="Unassembled WGS sequence"/>
</dbReference>
<comment type="caution">
    <text evidence="1">The sequence shown here is derived from an EMBL/GenBank/DDBJ whole genome shotgun (WGS) entry which is preliminary data.</text>
</comment>
<organism evidence="1 2">
    <name type="scientific">Streptomyces celluloflavus</name>
    <dbReference type="NCBI Taxonomy" id="58344"/>
    <lineage>
        <taxon>Bacteria</taxon>
        <taxon>Bacillati</taxon>
        <taxon>Actinomycetota</taxon>
        <taxon>Actinomycetes</taxon>
        <taxon>Kitasatosporales</taxon>
        <taxon>Streptomycetaceae</taxon>
        <taxon>Streptomyces</taxon>
    </lineage>
</organism>
<name>A0ABW7RB82_9ACTN</name>
<evidence type="ECO:0000313" key="2">
    <source>
        <dbReference type="Proteomes" id="UP001610990"/>
    </source>
</evidence>
<evidence type="ECO:0000313" key="1">
    <source>
        <dbReference type="EMBL" id="MFH8585308.1"/>
    </source>
</evidence>
<protein>
    <submittedName>
        <fullName evidence="1">Uncharacterized protein</fullName>
    </submittedName>
</protein>
<sequence length="44" mass="4729">MSSLERKFEKVLVGPRGEIVGRIRPRADPGGNELVEAIKAALPA</sequence>
<reference evidence="1 2" key="1">
    <citation type="submission" date="2024-10" db="EMBL/GenBank/DDBJ databases">
        <title>The Natural Products Discovery Center: Release of the First 8490 Sequenced Strains for Exploring Actinobacteria Biosynthetic Diversity.</title>
        <authorList>
            <person name="Kalkreuter E."/>
            <person name="Kautsar S.A."/>
            <person name="Yang D."/>
            <person name="Bader C.D."/>
            <person name="Teijaro C.N."/>
            <person name="Fluegel L."/>
            <person name="Davis C.M."/>
            <person name="Simpson J.R."/>
            <person name="Lauterbach L."/>
            <person name="Steele A.D."/>
            <person name="Gui C."/>
            <person name="Meng S."/>
            <person name="Li G."/>
            <person name="Viehrig K."/>
            <person name="Ye F."/>
            <person name="Su P."/>
            <person name="Kiefer A.F."/>
            <person name="Nichols A."/>
            <person name="Cepeda A.J."/>
            <person name="Yan W."/>
            <person name="Fan B."/>
            <person name="Jiang Y."/>
            <person name="Adhikari A."/>
            <person name="Zheng C.-J."/>
            <person name="Schuster L."/>
            <person name="Cowan T.M."/>
            <person name="Smanski M.J."/>
            <person name="Chevrette M.G."/>
            <person name="De Carvalho L.P.S."/>
            <person name="Shen B."/>
        </authorList>
    </citation>
    <scope>NUCLEOTIDE SEQUENCE [LARGE SCALE GENOMIC DNA]</scope>
    <source>
        <strain evidence="1 2">NPDC018013</strain>
    </source>
</reference>
<keyword evidence="2" id="KW-1185">Reference proteome</keyword>
<accession>A0ABW7RB82</accession>